<evidence type="ECO:0000256" key="1">
    <source>
        <dbReference type="SAM" id="MobiDB-lite"/>
    </source>
</evidence>
<feature type="transmembrane region" description="Helical" evidence="2">
    <location>
        <begin position="103"/>
        <end position="124"/>
    </location>
</feature>
<keyword evidence="2" id="KW-0812">Transmembrane</keyword>
<dbReference type="Proteomes" id="UP000683360">
    <property type="component" value="Unassembled WGS sequence"/>
</dbReference>
<keyword evidence="4" id="KW-1185">Reference proteome</keyword>
<dbReference type="EMBL" id="CAJPWZ010002393">
    <property type="protein sequence ID" value="CAG2237582.1"/>
    <property type="molecule type" value="Genomic_DNA"/>
</dbReference>
<keyword evidence="2" id="KW-0472">Membrane</keyword>
<sequence length="209" mass="23596">MDYNPCSHYPLLYATIYYKCTESRYGTTDPYQLIKFYGNRLQTTTSLTAPSTASLTTSSTASSTTSISDSPVTYKDNKNDDDDNKDNNHQINNDNQNNKQIKIGLETAIGITSFIAIVALISVIKSRLNKREQRPNPTPHRNHLSYDQDHMFQNPDIYMYQISVSNPGYSNPMGDRGDTTYDCALPSYEEAVGNTYEQVNYRAPKVSNL</sequence>
<proteinExistence type="predicted"/>
<comment type="caution">
    <text evidence="3">The sequence shown here is derived from an EMBL/GenBank/DDBJ whole genome shotgun (WGS) entry which is preliminary data.</text>
</comment>
<organism evidence="3 4">
    <name type="scientific">Mytilus edulis</name>
    <name type="common">Blue mussel</name>
    <dbReference type="NCBI Taxonomy" id="6550"/>
    <lineage>
        <taxon>Eukaryota</taxon>
        <taxon>Metazoa</taxon>
        <taxon>Spiralia</taxon>
        <taxon>Lophotrochozoa</taxon>
        <taxon>Mollusca</taxon>
        <taxon>Bivalvia</taxon>
        <taxon>Autobranchia</taxon>
        <taxon>Pteriomorphia</taxon>
        <taxon>Mytilida</taxon>
        <taxon>Mytiloidea</taxon>
        <taxon>Mytilidae</taxon>
        <taxon>Mytilinae</taxon>
        <taxon>Mytilus</taxon>
    </lineage>
</organism>
<reference evidence="3" key="1">
    <citation type="submission" date="2021-03" db="EMBL/GenBank/DDBJ databases">
        <authorList>
            <person name="Bekaert M."/>
        </authorList>
    </citation>
    <scope>NUCLEOTIDE SEQUENCE</scope>
</reference>
<protein>
    <submittedName>
        <fullName evidence="3">Uncharacterized protein</fullName>
    </submittedName>
</protein>
<feature type="region of interest" description="Disordered" evidence="1">
    <location>
        <begin position="48"/>
        <end position="95"/>
    </location>
</feature>
<evidence type="ECO:0000256" key="2">
    <source>
        <dbReference type="SAM" id="Phobius"/>
    </source>
</evidence>
<dbReference type="OrthoDB" id="10450055at2759"/>
<gene>
    <name evidence="3" type="ORF">MEDL_50044</name>
</gene>
<dbReference type="AlphaFoldDB" id="A0A8S3U639"/>
<keyword evidence="2" id="KW-1133">Transmembrane helix</keyword>
<accession>A0A8S3U639</accession>
<evidence type="ECO:0000313" key="3">
    <source>
        <dbReference type="EMBL" id="CAG2237582.1"/>
    </source>
</evidence>
<evidence type="ECO:0000313" key="4">
    <source>
        <dbReference type="Proteomes" id="UP000683360"/>
    </source>
</evidence>
<name>A0A8S3U639_MYTED</name>
<feature type="compositionally biased region" description="Low complexity" evidence="1">
    <location>
        <begin position="48"/>
        <end position="70"/>
    </location>
</feature>